<dbReference type="InterPro" id="IPR041993">
    <property type="entry name" value="GPKOW_KOW1"/>
</dbReference>
<feature type="compositionally biased region" description="Basic and acidic residues" evidence="9">
    <location>
        <begin position="1062"/>
        <end position="1125"/>
    </location>
</feature>
<dbReference type="GO" id="GO:0000398">
    <property type="term" value="P:mRNA splicing, via spliceosome"/>
    <property type="evidence" value="ECO:0007669"/>
    <property type="project" value="InterPro"/>
</dbReference>
<dbReference type="PROSITE" id="PS50174">
    <property type="entry name" value="G_PATCH"/>
    <property type="match status" value="1"/>
</dbReference>
<dbReference type="Gene3D" id="2.30.30.30">
    <property type="match status" value="1"/>
</dbReference>
<dbReference type="Gene3D" id="1.20.1070.10">
    <property type="entry name" value="Rhodopsin 7-helix transmembrane proteins"/>
    <property type="match status" value="1"/>
</dbReference>
<dbReference type="InterPro" id="IPR000832">
    <property type="entry name" value="GPCR_2_secretin-like"/>
</dbReference>
<sequence length="1256" mass="145196">MELLKDIIYSHIVLFFICEAQSANNNNNTLNNNTDDYDFYNDDYDFYSDDYDFYSDDYDFYSDDYDNDYDNDYGHGPSIDTTTIYAELEEDYCADFYMCNSSSFIRTCNCDAMCEAYGDCCFEANLNNDLPSITDKERELTKFMSCKLLPDVYDFWYMFVIDSCPPNSNYQHNKLCTNVDADDIYSITPATGKESGMIYRNMFCAMCHKEEFSLWIPEIFCSRNTPYTGNYTTEELLELDECRKNFLKSDSSVKVRMCHPFVSTCFSQNNGTSFVNLSTDACESFDKKVVFTPEKVYKNKYCYMCDDNRAGKVSCDPRVHNLTVSVVIRGDLYSLRLLFNLQDRVIKRIKDSLIYPRETEEVKLNSNCSTGHAFDPFAKTCRTIFCADEEKIENGKCVRMPTNVSLNSHSELCDSIQFKESEYVQHNETSITVLLSNKTYHGVHIENKTAFVCKNIRNTYQKRYSISDSEGILSLICNTISILFLIITICTYSFRQMRNMAGKILLGLSTSLCMAQLFFVLAPLAEKIPALCTIVAICIHYFYLSSFVYNDADGSDYDYQINNDTDGNDYDYQIYNDTDGNDYDYQIYNDTDGKDDDNQIYNDTDGKDDDNQMYNNTDGSDYDYQIYNDTDENDYDYSMHNDTDGSDYYYSMHNDTDGNDYDYQMYNDTDGNDYDYSMHNDTDGSDYDYKMNNDTDGNDYDYQMYNDTDGNDYDYQMYNDTDGNDYDYFMHNRTDGNDYDYSMYNDTDGNDYGYQMNNDTDGNDYDYSMYNDTEEIDYDYSMYNDTNGKDYDYQMNNDTVGKTKPEKKVQEYVIPLIRQNRWQQSGKDGGDVENQAVQELLDDAAKQNGEWQERGTVRSDLSIPLLMQNQVPEGYETDDRLDVSLRPNEPEEADYDEVPIEQYGMALLKGMGWKEGDGIGKNNKAVAPVVATLRPKGMGLGADRSQIKQLNHTSNKKDDNEDELVLKKGSHCVIVKGSNRDLYGVIEGLDEDNCRVMVKLALSGKIISQSQYGIKLVTAKEYKKYSKYLNKGKADEYKEKEEKRSGDKERSHHKKSKHHRDRSKERERSHSKDRDDREERGSRSAGPMDRDSSERTRGEERLRGEGSRDTDSSSHRKRKYDERHSNGHSSNAAPWVRPHIKVRLVDKNYKKGRYYKEKVTILDMAGLDNCVCKTDDGKVLDDIPVSSLETVIPKSDTGHVLIVNGKHKGQVAQIMKKDKKSCQAAVQLLSERDIILKLSYDDICEYTGDINDLFEY</sequence>
<evidence type="ECO:0000313" key="12">
    <source>
        <dbReference type="EMBL" id="KAK3104142.1"/>
    </source>
</evidence>
<evidence type="ECO:0000256" key="10">
    <source>
        <dbReference type="SAM" id="Phobius"/>
    </source>
</evidence>
<feature type="transmembrane region" description="Helical" evidence="10">
    <location>
        <begin position="504"/>
        <end position="522"/>
    </location>
</feature>
<keyword evidence="6 10" id="KW-1133">Transmembrane helix</keyword>
<keyword evidence="4 10" id="KW-0812">Transmembrane</keyword>
<evidence type="ECO:0000256" key="7">
    <source>
        <dbReference type="ARBA" id="ARBA00023136"/>
    </source>
</evidence>
<dbReference type="PANTHER" id="PTHR15818">
    <property type="entry name" value="G PATCH AND KOW-CONTAINING"/>
    <property type="match status" value="1"/>
</dbReference>
<feature type="compositionally biased region" description="Basic and acidic residues" evidence="9">
    <location>
        <begin position="1035"/>
        <end position="1050"/>
    </location>
</feature>
<feature type="region of interest" description="Disordered" evidence="9">
    <location>
        <begin position="588"/>
        <end position="624"/>
    </location>
</feature>
<dbReference type="GO" id="GO:0005681">
    <property type="term" value="C:spliceosomal complex"/>
    <property type="evidence" value="ECO:0007669"/>
    <property type="project" value="TreeGrafter"/>
</dbReference>
<evidence type="ECO:0000256" key="4">
    <source>
        <dbReference type="ARBA" id="ARBA00022692"/>
    </source>
</evidence>
<dbReference type="SMART" id="SM00739">
    <property type="entry name" value="KOW"/>
    <property type="match status" value="2"/>
</dbReference>
<evidence type="ECO:0000256" key="3">
    <source>
        <dbReference type="ARBA" id="ARBA00010966"/>
    </source>
</evidence>
<evidence type="ECO:0000313" key="13">
    <source>
        <dbReference type="Proteomes" id="UP001186944"/>
    </source>
</evidence>
<dbReference type="AlphaFoldDB" id="A0AA88YNI8"/>
<dbReference type="InterPro" id="IPR045166">
    <property type="entry name" value="Spp2-like"/>
</dbReference>
<keyword evidence="8" id="KW-0539">Nucleus</keyword>
<keyword evidence="7 10" id="KW-0472">Membrane</keyword>
<evidence type="ECO:0000256" key="9">
    <source>
        <dbReference type="SAM" id="MobiDB-lite"/>
    </source>
</evidence>
<dbReference type="GO" id="GO:0016020">
    <property type="term" value="C:membrane"/>
    <property type="evidence" value="ECO:0007669"/>
    <property type="project" value="UniProtKB-SubCell"/>
</dbReference>
<proteinExistence type="inferred from homology"/>
<dbReference type="GO" id="GO:0004930">
    <property type="term" value="F:G protein-coupled receptor activity"/>
    <property type="evidence" value="ECO:0007669"/>
    <property type="project" value="InterPro"/>
</dbReference>
<dbReference type="InterPro" id="IPR014722">
    <property type="entry name" value="Rib_uL2_dom2"/>
</dbReference>
<dbReference type="Pfam" id="PF12656">
    <property type="entry name" value="G-patch_2"/>
    <property type="match status" value="1"/>
</dbReference>
<dbReference type="Proteomes" id="UP001186944">
    <property type="component" value="Unassembled WGS sequence"/>
</dbReference>
<feature type="compositionally biased region" description="Basic residues" evidence="9">
    <location>
        <begin position="1051"/>
        <end position="1061"/>
    </location>
</feature>
<comment type="caution">
    <text evidence="12">The sequence shown here is derived from an EMBL/GenBank/DDBJ whole genome shotgun (WGS) entry which is preliminary data.</text>
</comment>
<evidence type="ECO:0000256" key="6">
    <source>
        <dbReference type="ARBA" id="ARBA00022989"/>
    </source>
</evidence>
<evidence type="ECO:0000256" key="1">
    <source>
        <dbReference type="ARBA" id="ARBA00004123"/>
    </source>
</evidence>
<dbReference type="CDD" id="cd13152">
    <property type="entry name" value="KOW_GPKOW_A"/>
    <property type="match status" value="1"/>
</dbReference>
<feature type="transmembrane region" description="Helical" evidence="10">
    <location>
        <begin position="471"/>
        <end position="492"/>
    </location>
</feature>
<keyword evidence="5" id="KW-0677">Repeat</keyword>
<feature type="domain" description="G-patch" evidence="11">
    <location>
        <begin position="900"/>
        <end position="945"/>
    </location>
</feature>
<comment type="similarity">
    <text evidence="3">Belongs to the MOS2 family.</text>
</comment>
<dbReference type="Pfam" id="PF25088">
    <property type="entry name" value="GPKOW_C"/>
    <property type="match status" value="1"/>
</dbReference>
<accession>A0AA88YNI8</accession>
<dbReference type="InterPro" id="IPR026822">
    <property type="entry name" value="Spp2/MOS2_G-patch"/>
</dbReference>
<feature type="region of interest" description="Disordered" evidence="9">
    <location>
        <begin position="1035"/>
        <end position="1133"/>
    </location>
</feature>
<evidence type="ECO:0000256" key="2">
    <source>
        <dbReference type="ARBA" id="ARBA00004141"/>
    </source>
</evidence>
<organism evidence="12 13">
    <name type="scientific">Pinctada imbricata</name>
    <name type="common">Atlantic pearl-oyster</name>
    <name type="synonym">Pinctada martensii</name>
    <dbReference type="NCBI Taxonomy" id="66713"/>
    <lineage>
        <taxon>Eukaryota</taxon>
        <taxon>Metazoa</taxon>
        <taxon>Spiralia</taxon>
        <taxon>Lophotrochozoa</taxon>
        <taxon>Mollusca</taxon>
        <taxon>Bivalvia</taxon>
        <taxon>Autobranchia</taxon>
        <taxon>Pteriomorphia</taxon>
        <taxon>Pterioida</taxon>
        <taxon>Pterioidea</taxon>
        <taxon>Pteriidae</taxon>
        <taxon>Pinctada</taxon>
    </lineage>
</organism>
<comment type="subcellular location">
    <subcellularLocation>
        <location evidence="2">Membrane</location>
        <topology evidence="2">Multi-pass membrane protein</topology>
    </subcellularLocation>
    <subcellularLocation>
        <location evidence="1">Nucleus</location>
    </subcellularLocation>
</comment>
<dbReference type="EMBL" id="VSWD01000005">
    <property type="protein sequence ID" value="KAK3104142.1"/>
    <property type="molecule type" value="Genomic_DNA"/>
</dbReference>
<name>A0AA88YNI8_PINIB</name>
<keyword evidence="13" id="KW-1185">Reference proteome</keyword>
<dbReference type="PANTHER" id="PTHR15818:SF2">
    <property type="entry name" value="G-PATCH DOMAIN AND KOW MOTIFS-CONTAINING PROTEIN"/>
    <property type="match status" value="1"/>
</dbReference>
<dbReference type="InterPro" id="IPR005824">
    <property type="entry name" value="KOW"/>
</dbReference>
<protein>
    <recommendedName>
        <fullName evidence="11">G-patch domain-containing protein</fullName>
    </recommendedName>
</protein>
<evidence type="ECO:0000256" key="8">
    <source>
        <dbReference type="ARBA" id="ARBA00023242"/>
    </source>
</evidence>
<evidence type="ECO:0000256" key="5">
    <source>
        <dbReference type="ARBA" id="ARBA00022737"/>
    </source>
</evidence>
<evidence type="ECO:0000259" key="11">
    <source>
        <dbReference type="PROSITE" id="PS50174"/>
    </source>
</evidence>
<dbReference type="CDD" id="cd13153">
    <property type="entry name" value="KOW_GPKOW_B"/>
    <property type="match status" value="1"/>
</dbReference>
<dbReference type="InterPro" id="IPR000467">
    <property type="entry name" value="G_patch_dom"/>
</dbReference>
<dbReference type="InterPro" id="IPR041994">
    <property type="entry name" value="GPKOW_KOW2"/>
</dbReference>
<gene>
    <name evidence="12" type="ORF">FSP39_024760</name>
</gene>
<dbReference type="GO" id="GO:0003676">
    <property type="term" value="F:nucleic acid binding"/>
    <property type="evidence" value="ECO:0007669"/>
    <property type="project" value="InterPro"/>
</dbReference>
<dbReference type="SMART" id="SM00443">
    <property type="entry name" value="G_patch"/>
    <property type="match status" value="1"/>
</dbReference>
<reference evidence="12" key="1">
    <citation type="submission" date="2019-08" db="EMBL/GenBank/DDBJ databases">
        <title>The improved chromosome-level genome for the pearl oyster Pinctada fucata martensii using PacBio sequencing and Hi-C.</title>
        <authorList>
            <person name="Zheng Z."/>
        </authorList>
    </citation>
    <scope>NUCLEOTIDE SEQUENCE</scope>
    <source>
        <strain evidence="12">ZZ-2019</strain>
        <tissue evidence="12">Adductor muscle</tissue>
    </source>
</reference>
<dbReference type="Pfam" id="PF00002">
    <property type="entry name" value="7tm_2"/>
    <property type="match status" value="1"/>
</dbReference>